<name>F0WNK6_9STRA</name>
<dbReference type="AlphaFoldDB" id="F0WNK6"/>
<dbReference type="HOGENOM" id="CLU_2781168_0_0_1"/>
<organism evidence="1">
    <name type="scientific">Albugo laibachii Nc14</name>
    <dbReference type="NCBI Taxonomy" id="890382"/>
    <lineage>
        <taxon>Eukaryota</taxon>
        <taxon>Sar</taxon>
        <taxon>Stramenopiles</taxon>
        <taxon>Oomycota</taxon>
        <taxon>Peronosporomycetes</taxon>
        <taxon>Albuginales</taxon>
        <taxon>Albuginaceae</taxon>
        <taxon>Albugo</taxon>
    </lineage>
</organism>
<reference evidence="1" key="1">
    <citation type="journal article" date="2011" name="PLoS Biol.">
        <title>Gene gain and loss during evolution of obligate parasitism in the white rust pathogen of Arabidopsis thaliana.</title>
        <authorList>
            <person name="Kemen E."/>
            <person name="Gardiner A."/>
            <person name="Schultz-Larsen T."/>
            <person name="Kemen A.C."/>
            <person name="Balmuth A.L."/>
            <person name="Robert-Seilaniantz A."/>
            <person name="Bailey K."/>
            <person name="Holub E."/>
            <person name="Studholme D.J."/>
            <person name="Maclean D."/>
            <person name="Jones J.D."/>
        </authorList>
    </citation>
    <scope>NUCLEOTIDE SEQUENCE</scope>
</reference>
<sequence>MILSLVKSGSKRMEVLKVASVELNDAMKTLQLFLQKQTDCQDSDITVSDDVKHQLGSITKAIKSIQNAT</sequence>
<evidence type="ECO:0000313" key="1">
    <source>
        <dbReference type="EMBL" id="CCA22897.1"/>
    </source>
</evidence>
<proteinExistence type="predicted"/>
<reference evidence="1" key="2">
    <citation type="submission" date="2011-02" db="EMBL/GenBank/DDBJ databases">
        <authorList>
            <person name="MacLean D."/>
        </authorList>
    </citation>
    <scope>NUCLEOTIDE SEQUENCE</scope>
</reference>
<protein>
    <submittedName>
        <fullName evidence="1">AlNc14C172G8029 protein</fullName>
    </submittedName>
</protein>
<accession>F0WNK6</accession>
<dbReference type="EMBL" id="FR824217">
    <property type="protein sequence ID" value="CCA22897.1"/>
    <property type="molecule type" value="Genomic_DNA"/>
</dbReference>
<gene>
    <name evidence="1" type="primary">AlNc14C172G8029</name>
    <name evidence="1" type="ORF">ALNC14_090400</name>
</gene>